<evidence type="ECO:0000313" key="2">
    <source>
        <dbReference type="Proteomes" id="UP000001554"/>
    </source>
</evidence>
<keyword evidence="2" id="KW-1185">Reference proteome</keyword>
<dbReference type="KEGG" id="bfo:118406045"/>
<evidence type="ECO:0000313" key="3">
    <source>
        <dbReference type="RefSeq" id="XP_035661796.1"/>
    </source>
</evidence>
<dbReference type="InterPro" id="IPR050177">
    <property type="entry name" value="Lipid_A_modif_metabolic_enz"/>
</dbReference>
<dbReference type="Proteomes" id="UP000001554">
    <property type="component" value="Chromosome 2"/>
</dbReference>
<accession>A0A9J7HLI5</accession>
<dbReference type="PANTHER" id="PTHR43245:SF23">
    <property type="entry name" value="NAD(P)-BINDING DOMAIN-CONTAINING PROTEIN"/>
    <property type="match status" value="1"/>
</dbReference>
<dbReference type="CDD" id="cd08946">
    <property type="entry name" value="SDR_e"/>
    <property type="match status" value="1"/>
</dbReference>
<organism evidence="2 3">
    <name type="scientific">Branchiostoma floridae</name>
    <name type="common">Florida lancelet</name>
    <name type="synonym">Amphioxus</name>
    <dbReference type="NCBI Taxonomy" id="7739"/>
    <lineage>
        <taxon>Eukaryota</taxon>
        <taxon>Metazoa</taxon>
        <taxon>Chordata</taxon>
        <taxon>Cephalochordata</taxon>
        <taxon>Leptocardii</taxon>
        <taxon>Amphioxiformes</taxon>
        <taxon>Branchiostomatidae</taxon>
        <taxon>Branchiostoma</taxon>
    </lineage>
</organism>
<evidence type="ECO:0000259" key="1">
    <source>
        <dbReference type="Pfam" id="PF01370"/>
    </source>
</evidence>
<dbReference type="AlphaFoldDB" id="A0A9J7HLI5"/>
<dbReference type="SUPFAM" id="SSF51735">
    <property type="entry name" value="NAD(P)-binding Rossmann-fold domains"/>
    <property type="match status" value="1"/>
</dbReference>
<feature type="domain" description="NAD-dependent epimerase/dehydratase" evidence="1">
    <location>
        <begin position="66"/>
        <end position="292"/>
    </location>
</feature>
<dbReference type="InterPro" id="IPR001509">
    <property type="entry name" value="Epimerase_deHydtase"/>
</dbReference>
<proteinExistence type="predicted"/>
<protein>
    <submittedName>
        <fullName evidence="3">dTDP-glucose 4,6-dehydratase-like isoform X1</fullName>
    </submittedName>
</protein>
<dbReference type="PANTHER" id="PTHR43245">
    <property type="entry name" value="BIFUNCTIONAL POLYMYXIN RESISTANCE PROTEIN ARNA"/>
    <property type="match status" value="1"/>
</dbReference>
<dbReference type="OMA" id="FADCVLG"/>
<dbReference type="RefSeq" id="XP_035661796.1">
    <property type="nucleotide sequence ID" value="XM_035805903.1"/>
</dbReference>
<dbReference type="GeneID" id="118406045"/>
<reference evidence="2" key="1">
    <citation type="journal article" date="2020" name="Nat. Ecol. Evol.">
        <title>Deeply conserved synteny resolves early events in vertebrate evolution.</title>
        <authorList>
            <person name="Simakov O."/>
            <person name="Marletaz F."/>
            <person name="Yue J.X."/>
            <person name="O'Connell B."/>
            <person name="Jenkins J."/>
            <person name="Brandt A."/>
            <person name="Calef R."/>
            <person name="Tung C.H."/>
            <person name="Huang T.K."/>
            <person name="Schmutz J."/>
            <person name="Satoh N."/>
            <person name="Yu J.K."/>
            <person name="Putnam N.H."/>
            <person name="Green R.E."/>
            <person name="Rokhsar D.S."/>
        </authorList>
    </citation>
    <scope>NUCLEOTIDE SEQUENCE [LARGE SCALE GENOMIC DNA]</scope>
    <source>
        <strain evidence="2">S238N-H82</strain>
    </source>
</reference>
<gene>
    <name evidence="3" type="primary">LOC118406045</name>
</gene>
<dbReference type="OrthoDB" id="16464at2759"/>
<reference evidence="3" key="2">
    <citation type="submission" date="2025-08" db="UniProtKB">
        <authorList>
            <consortium name="RefSeq"/>
        </authorList>
    </citation>
    <scope>IDENTIFICATION</scope>
    <source>
        <strain evidence="3">S238N-H82</strain>
        <tissue evidence="3">Testes</tissue>
    </source>
</reference>
<dbReference type="Gene3D" id="3.40.50.720">
    <property type="entry name" value="NAD(P)-binding Rossmann-like Domain"/>
    <property type="match status" value="1"/>
</dbReference>
<name>A0A9J7HLI5_BRAFL</name>
<dbReference type="Pfam" id="PF01370">
    <property type="entry name" value="Epimerase"/>
    <property type="match status" value="1"/>
</dbReference>
<dbReference type="InterPro" id="IPR036291">
    <property type="entry name" value="NAD(P)-bd_dom_sf"/>
</dbReference>
<sequence>MRCEGLPPETHTLPCPHTGVLIRTRNSVLLKKSLRYSELLCKINSQVKPGRTSDMPNITSENGLRVLVTGGAGYLGSSMVPMLLHEGYHVTVYDIFVHGIFSLLPVADHPRLRVVCGDILDEERLAAAMADVDFIVHLAAIVGYPACDANPKLAVRVNKEGTENIVRLLQPHQGMVYSSTGSCYGAVEGTCNEETPISPLTLYGRTKAEGEAAVLAAGGVALRLATVFGVSPRLRLDLLVNDLTNRALKEHHFSLYEGSFRRTFLHCKDAAHAFVFSLKNYERMKGGAFNVGDEKMNMTKASVAKCIQEMVPGCIITLSEDGEDKDKRDYEVSYAKIRKLGYHSTLSVQDGIRELVKVLPAMTEEDIIRCRNV</sequence>